<reference evidence="1 2" key="1">
    <citation type="submission" date="2024-05" db="EMBL/GenBank/DDBJ databases">
        <title>Genome sequencing and assembly of Indian major carp, Cirrhinus mrigala (Hamilton, 1822).</title>
        <authorList>
            <person name="Mohindra V."/>
            <person name="Chowdhury L.M."/>
            <person name="Lal K."/>
            <person name="Jena J.K."/>
        </authorList>
    </citation>
    <scope>NUCLEOTIDE SEQUENCE [LARGE SCALE GENOMIC DNA]</scope>
    <source>
        <strain evidence="1">CM1030</strain>
        <tissue evidence="1">Blood</tissue>
    </source>
</reference>
<evidence type="ECO:0000313" key="1">
    <source>
        <dbReference type="EMBL" id="KAL0151770.1"/>
    </source>
</evidence>
<comment type="caution">
    <text evidence="1">The sequence shown here is derived from an EMBL/GenBank/DDBJ whole genome shotgun (WGS) entry which is preliminary data.</text>
</comment>
<evidence type="ECO:0000313" key="2">
    <source>
        <dbReference type="Proteomes" id="UP001529510"/>
    </source>
</evidence>
<gene>
    <name evidence="1" type="ORF">M9458_052921</name>
</gene>
<proteinExistence type="predicted"/>
<organism evidence="1 2">
    <name type="scientific">Cirrhinus mrigala</name>
    <name type="common">Mrigala</name>
    <dbReference type="NCBI Taxonomy" id="683832"/>
    <lineage>
        <taxon>Eukaryota</taxon>
        <taxon>Metazoa</taxon>
        <taxon>Chordata</taxon>
        <taxon>Craniata</taxon>
        <taxon>Vertebrata</taxon>
        <taxon>Euteleostomi</taxon>
        <taxon>Actinopterygii</taxon>
        <taxon>Neopterygii</taxon>
        <taxon>Teleostei</taxon>
        <taxon>Ostariophysi</taxon>
        <taxon>Cypriniformes</taxon>
        <taxon>Cyprinidae</taxon>
        <taxon>Labeoninae</taxon>
        <taxon>Labeonini</taxon>
        <taxon>Cirrhinus</taxon>
    </lineage>
</organism>
<name>A0ABD0MRY8_CIRMR</name>
<dbReference type="InterPro" id="IPR043502">
    <property type="entry name" value="DNA/RNA_pol_sf"/>
</dbReference>
<dbReference type="InterPro" id="IPR032567">
    <property type="entry name" value="RTL1-rel"/>
</dbReference>
<sequence length="181" mass="20579">MTAVPHSVFSIKNSAEDAQDFQHMSRSFNAPHSPAHDTDNLHLPPEYSDLTEAFSKKRASQLPMHCFLDCAIDLMPGTTLPKGRIFLLSQPESEAMKLHIKEELSKGLIRPSTSPASARFFFIKKKKDGGLQPCTDYRCLNDINIKFCYPLPLVLATLEQLRRAKYYTKLDLRNAYNLIHI</sequence>
<evidence type="ECO:0008006" key="3">
    <source>
        <dbReference type="Google" id="ProtNLM"/>
    </source>
</evidence>
<dbReference type="AlphaFoldDB" id="A0ABD0MRY8"/>
<dbReference type="Proteomes" id="UP001529510">
    <property type="component" value="Unassembled WGS sequence"/>
</dbReference>
<dbReference type="Gene3D" id="3.10.10.10">
    <property type="entry name" value="HIV Type 1 Reverse Transcriptase, subunit A, domain 1"/>
    <property type="match status" value="1"/>
</dbReference>
<dbReference type="InterPro" id="IPR043128">
    <property type="entry name" value="Rev_trsase/Diguanyl_cyclase"/>
</dbReference>
<dbReference type="PANTHER" id="PTHR15503">
    <property type="entry name" value="LDOC1 RELATED"/>
    <property type="match status" value="1"/>
</dbReference>
<dbReference type="EMBL" id="JAMKFB020000227">
    <property type="protein sequence ID" value="KAL0151770.1"/>
    <property type="molecule type" value="Genomic_DNA"/>
</dbReference>
<dbReference type="Gene3D" id="3.30.70.270">
    <property type="match status" value="1"/>
</dbReference>
<protein>
    <recommendedName>
        <fullName evidence="3">Reverse transcriptase domain-containing protein</fullName>
    </recommendedName>
</protein>
<dbReference type="PANTHER" id="PTHR15503:SF22">
    <property type="entry name" value="TRANSPOSON TY3-I GAG POLYPROTEIN"/>
    <property type="match status" value="1"/>
</dbReference>
<keyword evidence="2" id="KW-1185">Reference proteome</keyword>
<accession>A0ABD0MRY8</accession>
<dbReference type="SUPFAM" id="SSF56672">
    <property type="entry name" value="DNA/RNA polymerases"/>
    <property type="match status" value="1"/>
</dbReference>